<organism evidence="1 2">
    <name type="scientific">Halomarina rubra</name>
    <dbReference type="NCBI Taxonomy" id="2071873"/>
    <lineage>
        <taxon>Archaea</taxon>
        <taxon>Methanobacteriati</taxon>
        <taxon>Methanobacteriota</taxon>
        <taxon>Stenosarchaea group</taxon>
        <taxon>Halobacteria</taxon>
        <taxon>Halobacteriales</taxon>
        <taxon>Natronomonadaceae</taxon>
        <taxon>Halomarina</taxon>
    </lineage>
</organism>
<proteinExistence type="predicted"/>
<gene>
    <name evidence="1" type="ORF">ACFSBT_21230</name>
</gene>
<dbReference type="EMBL" id="JBHUDC010000011">
    <property type="protein sequence ID" value="MFD1515812.1"/>
    <property type="molecule type" value="Genomic_DNA"/>
</dbReference>
<dbReference type="AlphaFoldDB" id="A0ABD6B1D4"/>
<dbReference type="Proteomes" id="UP001597187">
    <property type="component" value="Unassembled WGS sequence"/>
</dbReference>
<protein>
    <submittedName>
        <fullName evidence="1">Uncharacterized protein</fullName>
    </submittedName>
</protein>
<evidence type="ECO:0000313" key="1">
    <source>
        <dbReference type="EMBL" id="MFD1515812.1"/>
    </source>
</evidence>
<evidence type="ECO:0000313" key="2">
    <source>
        <dbReference type="Proteomes" id="UP001597187"/>
    </source>
</evidence>
<sequence>MGEYKATFEIESKTDAHAVERVLTRLYDSLREEARTVGEGTTDSTEMLEQFATVRDAAQEPMPGTLTVIFEQDDDPFEE</sequence>
<comment type="caution">
    <text evidence="1">The sequence shown here is derived from an EMBL/GenBank/DDBJ whole genome shotgun (WGS) entry which is preliminary data.</text>
</comment>
<name>A0ABD6B1D4_9EURY</name>
<dbReference type="RefSeq" id="WP_250875735.1">
    <property type="nucleotide sequence ID" value="NZ_JALXFV010000011.1"/>
</dbReference>
<reference evidence="1 2" key="1">
    <citation type="journal article" date="2019" name="Int. J. Syst. Evol. Microbiol.">
        <title>The Global Catalogue of Microorganisms (GCM) 10K type strain sequencing project: providing services to taxonomists for standard genome sequencing and annotation.</title>
        <authorList>
            <consortium name="The Broad Institute Genomics Platform"/>
            <consortium name="The Broad Institute Genome Sequencing Center for Infectious Disease"/>
            <person name="Wu L."/>
            <person name="Ma J."/>
        </authorList>
    </citation>
    <scope>NUCLEOTIDE SEQUENCE [LARGE SCALE GENOMIC DNA]</scope>
    <source>
        <strain evidence="1 2">CGMCC 1.12563</strain>
    </source>
</reference>
<accession>A0ABD6B1D4</accession>
<keyword evidence="2" id="KW-1185">Reference proteome</keyword>